<feature type="transmembrane region" description="Helical" evidence="1">
    <location>
        <begin position="152"/>
        <end position="173"/>
    </location>
</feature>
<dbReference type="Gene3D" id="1.10.1760.20">
    <property type="match status" value="1"/>
</dbReference>
<proteinExistence type="predicted"/>
<organism evidence="2 3">
    <name type="scientific">Luoshenia tenuis</name>
    <dbReference type="NCBI Taxonomy" id="2763654"/>
    <lineage>
        <taxon>Bacteria</taxon>
        <taxon>Bacillati</taxon>
        <taxon>Bacillota</taxon>
        <taxon>Clostridia</taxon>
        <taxon>Christensenellales</taxon>
        <taxon>Christensenellaceae</taxon>
        <taxon>Luoshenia</taxon>
    </lineage>
</organism>
<dbReference type="Pfam" id="PF07155">
    <property type="entry name" value="ECF-ribofla_trS"/>
    <property type="match status" value="1"/>
</dbReference>
<comment type="caution">
    <text evidence="2">The sequence shown here is derived from an EMBL/GenBank/DDBJ whole genome shotgun (WGS) entry which is preliminary data.</text>
</comment>
<accession>A0A926D044</accession>
<dbReference type="Proteomes" id="UP000654279">
    <property type="component" value="Unassembled WGS sequence"/>
</dbReference>
<dbReference type="AlphaFoldDB" id="A0A926D044"/>
<feature type="transmembrane region" description="Helical" evidence="1">
    <location>
        <begin position="185"/>
        <end position="210"/>
    </location>
</feature>
<reference evidence="2" key="1">
    <citation type="submission" date="2020-08" db="EMBL/GenBank/DDBJ databases">
        <title>Genome public.</title>
        <authorList>
            <person name="Liu C."/>
            <person name="Sun Q."/>
        </authorList>
    </citation>
    <scope>NUCLEOTIDE SEQUENCE</scope>
    <source>
        <strain evidence="2">NSJ-44</strain>
    </source>
</reference>
<name>A0A926D044_9FIRM</name>
<dbReference type="GO" id="GO:0016020">
    <property type="term" value="C:membrane"/>
    <property type="evidence" value="ECO:0007669"/>
    <property type="project" value="InterPro"/>
</dbReference>
<keyword evidence="1" id="KW-0472">Membrane</keyword>
<keyword evidence="1" id="KW-1133">Transmembrane helix</keyword>
<evidence type="ECO:0000313" key="3">
    <source>
        <dbReference type="Proteomes" id="UP000654279"/>
    </source>
</evidence>
<evidence type="ECO:0000313" key="2">
    <source>
        <dbReference type="EMBL" id="MBC8529132.1"/>
    </source>
</evidence>
<feature type="transmembrane region" description="Helical" evidence="1">
    <location>
        <begin position="128"/>
        <end position="145"/>
    </location>
</feature>
<keyword evidence="1" id="KW-0812">Transmembrane</keyword>
<dbReference type="InterPro" id="IPR009825">
    <property type="entry name" value="ECF_substrate-spec-like"/>
</dbReference>
<sequence>MERALRWTEPLALALVPAALALCAYFQAENTALLTTLAALAALLPFFMQMELKRLRARDVMPVVVLSALAVVGRWLCAPLPNFMPVTAIVIVAGLVFGRQSGFLTGALSALVSNFYLGQGPWTPWQMYAWGLAGYLAGLLAPLLAHKGAWRVYLFGACASALYGAILDSWFVISYVQPFSLEGALAAYAAGLAFNLSHIASTLLFLLLAWQPWRRKLERIKIKYGILEKP</sequence>
<keyword evidence="3" id="KW-1185">Reference proteome</keyword>
<protein>
    <submittedName>
        <fullName evidence="2">ECF transporter S component</fullName>
    </submittedName>
</protein>
<gene>
    <name evidence="2" type="ORF">H8699_06800</name>
</gene>
<dbReference type="RefSeq" id="WP_249285017.1">
    <property type="nucleotide sequence ID" value="NZ_JACRSO010000002.1"/>
</dbReference>
<dbReference type="EMBL" id="JACRSO010000002">
    <property type="protein sequence ID" value="MBC8529132.1"/>
    <property type="molecule type" value="Genomic_DNA"/>
</dbReference>
<feature type="transmembrane region" description="Helical" evidence="1">
    <location>
        <begin position="31"/>
        <end position="48"/>
    </location>
</feature>
<evidence type="ECO:0000256" key="1">
    <source>
        <dbReference type="SAM" id="Phobius"/>
    </source>
</evidence>
<feature type="transmembrane region" description="Helical" evidence="1">
    <location>
        <begin position="60"/>
        <end position="76"/>
    </location>
</feature>